<evidence type="ECO:0000256" key="1">
    <source>
        <dbReference type="SAM" id="MobiDB-lite"/>
    </source>
</evidence>
<reference evidence="2" key="1">
    <citation type="submission" date="2021-02" db="EMBL/GenBank/DDBJ databases">
        <title>FDA dAtabase for Regulatory Grade micrObial Sequences (FDA-ARGOS): Supporting development and validation of Infectious Disease Dx tests.</title>
        <authorList>
            <person name="Sproer C."/>
            <person name="Gronow S."/>
            <person name="Severitt S."/>
            <person name="Schroder I."/>
            <person name="Tallon L."/>
            <person name="Sadzewicz L."/>
            <person name="Zhao X."/>
            <person name="Boylan J."/>
            <person name="Ott S."/>
            <person name="Bowen H."/>
            <person name="Vavikolanu K."/>
            <person name="Mehta A."/>
            <person name="Aluvathingal J."/>
            <person name="Nadendla S."/>
            <person name="Lowell S."/>
            <person name="Myers T."/>
            <person name="Yan Y."/>
            <person name="Sichtig H."/>
        </authorList>
    </citation>
    <scope>NUCLEOTIDE SEQUENCE</scope>
    <source>
        <strain evidence="2">FDAARGOS_1191</strain>
    </source>
</reference>
<name>A0AAX1L8N8_9CORY</name>
<evidence type="ECO:0008006" key="4">
    <source>
        <dbReference type="Google" id="ProtNLM"/>
    </source>
</evidence>
<organism evidence="2 3">
    <name type="scientific">Corynebacterium glucuronolyticum</name>
    <dbReference type="NCBI Taxonomy" id="39791"/>
    <lineage>
        <taxon>Bacteria</taxon>
        <taxon>Bacillati</taxon>
        <taxon>Actinomycetota</taxon>
        <taxon>Actinomycetes</taxon>
        <taxon>Mycobacteriales</taxon>
        <taxon>Corynebacteriaceae</taxon>
        <taxon>Corynebacterium</taxon>
    </lineage>
</organism>
<feature type="region of interest" description="Disordered" evidence="1">
    <location>
        <begin position="31"/>
        <end position="60"/>
    </location>
</feature>
<evidence type="ECO:0000313" key="3">
    <source>
        <dbReference type="Proteomes" id="UP000617681"/>
    </source>
</evidence>
<protein>
    <recommendedName>
        <fullName evidence="4">CRISPR system Cascade subunit CasB</fullName>
    </recommendedName>
</protein>
<evidence type="ECO:0000313" key="2">
    <source>
        <dbReference type="EMBL" id="QRP70814.1"/>
    </source>
</evidence>
<dbReference type="InterPro" id="IPR038287">
    <property type="entry name" value="Cse2_sf"/>
</dbReference>
<dbReference type="AlphaFoldDB" id="A0AAX1L8N8"/>
<sequence length="231" mass="25807">MTTPDMTPPQEAKEPRKAASEYGQLLASLLRQRKESGKGGSPAQQASWRRRRAALRRGSSPHTESYAYPYVLPYIGGISSPTRKSVAIQLAALLAEFDKIPIFEKGQDPEKKTEWRDFGTWCNLVSRALAAEHGSSLELDPDNPDIIAQRLSSLATLDTFNAIATVRRIMAIACRLPNPPALDYWDLFYTFFHWGKGFTTASLNVRRRPLMSYYSAAPAVSPDRDVTTTEQ</sequence>
<gene>
    <name evidence="2" type="ORF">I6J21_01160</name>
</gene>
<dbReference type="RefSeq" id="WP_005392856.1">
    <property type="nucleotide sequence ID" value="NZ_CP069534.1"/>
</dbReference>
<proteinExistence type="predicted"/>
<dbReference type="Gene3D" id="1.10.520.40">
    <property type="entry name" value="CRISPR-associated protein Cse2"/>
    <property type="match status" value="1"/>
</dbReference>
<dbReference type="EMBL" id="CP069534">
    <property type="protein sequence ID" value="QRP70814.1"/>
    <property type="molecule type" value="Genomic_DNA"/>
</dbReference>
<accession>A0AAX1L8N8</accession>
<dbReference type="Proteomes" id="UP000617681">
    <property type="component" value="Chromosome"/>
</dbReference>